<keyword evidence="4" id="KW-1185">Reference proteome</keyword>
<dbReference type="PROSITE" id="PS51406">
    <property type="entry name" value="FIBRINOGEN_C_2"/>
    <property type="match status" value="1"/>
</dbReference>
<dbReference type="InterPro" id="IPR036056">
    <property type="entry name" value="Fibrinogen-like_C"/>
</dbReference>
<evidence type="ECO:0000313" key="3">
    <source>
        <dbReference type="EMBL" id="KAJ8033875.1"/>
    </source>
</evidence>
<dbReference type="InterPro" id="IPR002181">
    <property type="entry name" value="Fibrinogen_a/b/g_C_dom"/>
</dbReference>
<comment type="caution">
    <text evidence="3">The sequence shown here is derived from an EMBL/GenBank/DDBJ whole genome shotgun (WGS) entry which is preliminary data.</text>
</comment>
<feature type="domain" description="Fibrinogen C-terminal" evidence="2">
    <location>
        <begin position="20"/>
        <end position="256"/>
    </location>
</feature>
<dbReference type="GO" id="GO:0005615">
    <property type="term" value="C:extracellular space"/>
    <property type="evidence" value="ECO:0007669"/>
    <property type="project" value="TreeGrafter"/>
</dbReference>
<organism evidence="3 4">
    <name type="scientific">Holothuria leucospilota</name>
    <name type="common">Black long sea cucumber</name>
    <name type="synonym">Mertensiothuria leucospilota</name>
    <dbReference type="NCBI Taxonomy" id="206669"/>
    <lineage>
        <taxon>Eukaryota</taxon>
        <taxon>Metazoa</taxon>
        <taxon>Echinodermata</taxon>
        <taxon>Eleutherozoa</taxon>
        <taxon>Echinozoa</taxon>
        <taxon>Holothuroidea</taxon>
        <taxon>Aspidochirotacea</taxon>
        <taxon>Aspidochirotida</taxon>
        <taxon>Holothuriidae</taxon>
        <taxon>Holothuria</taxon>
    </lineage>
</organism>
<dbReference type="CDD" id="cd00087">
    <property type="entry name" value="FReD"/>
    <property type="match status" value="1"/>
</dbReference>
<evidence type="ECO:0000259" key="2">
    <source>
        <dbReference type="PROSITE" id="PS51406"/>
    </source>
</evidence>
<dbReference type="Pfam" id="PF00147">
    <property type="entry name" value="Fibrinogen_C"/>
    <property type="match status" value="1"/>
</dbReference>
<gene>
    <name evidence="3" type="ORF">HOLleu_24246</name>
</gene>
<proteinExistence type="predicted"/>
<feature type="chain" id="PRO_5040294902" evidence="1">
    <location>
        <begin position="26"/>
        <end position="256"/>
    </location>
</feature>
<dbReference type="Proteomes" id="UP001152320">
    <property type="component" value="Chromosome 11"/>
</dbReference>
<dbReference type="SMART" id="SM00186">
    <property type="entry name" value="FBG"/>
    <property type="match status" value="1"/>
</dbReference>
<evidence type="ECO:0000313" key="4">
    <source>
        <dbReference type="Proteomes" id="UP001152320"/>
    </source>
</evidence>
<keyword evidence="1" id="KW-0732">Signal</keyword>
<accession>A0A9Q1BWF0</accession>
<dbReference type="PANTHER" id="PTHR19143">
    <property type="entry name" value="FIBRINOGEN/TENASCIN/ANGIOPOEITIN"/>
    <property type="match status" value="1"/>
</dbReference>
<dbReference type="EMBL" id="JAIZAY010000011">
    <property type="protein sequence ID" value="KAJ8033875.1"/>
    <property type="molecule type" value="Genomic_DNA"/>
</dbReference>
<feature type="signal peptide" evidence="1">
    <location>
        <begin position="1"/>
        <end position="25"/>
    </location>
</feature>
<dbReference type="InterPro" id="IPR050373">
    <property type="entry name" value="Fibrinogen_C-term_domain"/>
</dbReference>
<reference evidence="3" key="1">
    <citation type="submission" date="2021-10" db="EMBL/GenBank/DDBJ databases">
        <title>Tropical sea cucumber genome reveals ecological adaptation and Cuvierian tubules defense mechanism.</title>
        <authorList>
            <person name="Chen T."/>
        </authorList>
    </citation>
    <scope>NUCLEOTIDE SEQUENCE</scope>
    <source>
        <strain evidence="3">Nanhai2018</strain>
        <tissue evidence="3">Muscle</tissue>
    </source>
</reference>
<evidence type="ECO:0000256" key="1">
    <source>
        <dbReference type="SAM" id="SignalP"/>
    </source>
</evidence>
<dbReference type="AlphaFoldDB" id="A0A9Q1BWF0"/>
<dbReference type="SUPFAM" id="SSF56496">
    <property type="entry name" value="Fibrinogen C-terminal domain-like"/>
    <property type="match status" value="1"/>
</dbReference>
<dbReference type="InterPro" id="IPR014716">
    <property type="entry name" value="Fibrinogen_a/b/g_C_1"/>
</dbReference>
<sequence>MNSLRHSCSIFLLLLLHFLITAVNCYKDCNDVQNAGNTHSRVYSIRPTGWPGSNFDVYCNMTIDGGGWTVIQRRINGEMNFYRNWVIYKNGFGNIQQEFWLGNEKLYYLTQQATYEYRFDFVMSSYANRYHKYSRFRIDNESNKYRVTDVGSRSGSGGYTLNNTLNNAFSTYDRDNDGQSATDCAEGHRSGWWHGGYYYSYSSGYCYYYREGSRHRICSYANPNGVYNGGNGQNIFTDNNSNYCHTKYTEMKIRRT</sequence>
<protein>
    <submittedName>
        <fullName evidence="3">Tenascin-R</fullName>
    </submittedName>
</protein>
<dbReference type="Gene3D" id="3.90.215.10">
    <property type="entry name" value="Gamma Fibrinogen, chain A, domain 1"/>
    <property type="match status" value="1"/>
</dbReference>
<dbReference type="NCBIfam" id="NF040941">
    <property type="entry name" value="GGGWT_bact"/>
    <property type="match status" value="1"/>
</dbReference>
<name>A0A9Q1BWF0_HOLLE</name>